<proteinExistence type="predicted"/>
<dbReference type="GO" id="GO:0005524">
    <property type="term" value="F:ATP binding"/>
    <property type="evidence" value="ECO:0007669"/>
    <property type="project" value="InterPro"/>
</dbReference>
<organism evidence="2 3">
    <name type="scientific">Parnassius mnemosyne</name>
    <name type="common">clouded apollo</name>
    <dbReference type="NCBI Taxonomy" id="213953"/>
    <lineage>
        <taxon>Eukaryota</taxon>
        <taxon>Metazoa</taxon>
        <taxon>Ecdysozoa</taxon>
        <taxon>Arthropoda</taxon>
        <taxon>Hexapoda</taxon>
        <taxon>Insecta</taxon>
        <taxon>Pterygota</taxon>
        <taxon>Neoptera</taxon>
        <taxon>Endopterygota</taxon>
        <taxon>Lepidoptera</taxon>
        <taxon>Glossata</taxon>
        <taxon>Ditrysia</taxon>
        <taxon>Papilionoidea</taxon>
        <taxon>Papilionidae</taxon>
        <taxon>Parnassiinae</taxon>
        <taxon>Parnassini</taxon>
        <taxon>Parnassius</taxon>
        <taxon>Driopa</taxon>
    </lineage>
</organism>
<reference evidence="2 3" key="1">
    <citation type="submission" date="2023-11" db="EMBL/GenBank/DDBJ databases">
        <authorList>
            <person name="Hedman E."/>
            <person name="Englund M."/>
            <person name="Stromberg M."/>
            <person name="Nyberg Akerstrom W."/>
            <person name="Nylinder S."/>
            <person name="Jareborg N."/>
            <person name="Kallberg Y."/>
            <person name="Kronander E."/>
        </authorList>
    </citation>
    <scope>NUCLEOTIDE SEQUENCE [LARGE SCALE GENOMIC DNA]</scope>
</reference>
<keyword evidence="3" id="KW-1185">Reference proteome</keyword>
<dbReference type="EMBL" id="CAVLGL010000087">
    <property type="protein sequence ID" value="CAK1592044.1"/>
    <property type="molecule type" value="Genomic_DNA"/>
</dbReference>
<dbReference type="PROSITE" id="PS50526">
    <property type="entry name" value="RDRP_SSRNA_NEG_NONSEG"/>
    <property type="match status" value="1"/>
</dbReference>
<comment type="caution">
    <text evidence="2">The sequence shown here is derived from an EMBL/GenBank/DDBJ whole genome shotgun (WGS) entry which is preliminary data.</text>
</comment>
<evidence type="ECO:0000313" key="3">
    <source>
        <dbReference type="Proteomes" id="UP001314205"/>
    </source>
</evidence>
<dbReference type="GO" id="GO:0004482">
    <property type="term" value="F:mRNA 5'-cap (guanine-N7-)-methyltransferase activity"/>
    <property type="evidence" value="ECO:0007669"/>
    <property type="project" value="InterPro"/>
</dbReference>
<dbReference type="Proteomes" id="UP001314205">
    <property type="component" value="Unassembled WGS sequence"/>
</dbReference>
<dbReference type="Pfam" id="PF00946">
    <property type="entry name" value="Mononeg_RNA_pol"/>
    <property type="match status" value="1"/>
</dbReference>
<evidence type="ECO:0000259" key="1">
    <source>
        <dbReference type="PROSITE" id="PS50526"/>
    </source>
</evidence>
<evidence type="ECO:0000313" key="2">
    <source>
        <dbReference type="EMBL" id="CAK1592044.1"/>
    </source>
</evidence>
<protein>
    <recommendedName>
        <fullName evidence="1">RdRp catalytic domain-containing protein</fullName>
    </recommendedName>
</protein>
<sequence>MTLSEEQLTKTLNRMSCPREDEDYVNIIIDFSSWCTHFRTELLKPLFKSPDALFGFSKVYSFSHTFPLIKTLLFQDRYAPPNQDPLGAPMEGPQCVHGPEAWLEGLRQKGWTLTTILIMIIADQAKLSFCAFPQRSILKTEI</sequence>
<dbReference type="InterPro" id="IPR014023">
    <property type="entry name" value="Mononeg_RNA_pol_cat"/>
</dbReference>
<feature type="domain" description="RdRp catalytic" evidence="1">
    <location>
        <begin position="23"/>
        <end position="142"/>
    </location>
</feature>
<name>A0AAV1LDC4_9NEOP</name>
<accession>A0AAV1LDC4</accession>
<dbReference type="GO" id="GO:0003968">
    <property type="term" value="F:RNA-directed RNA polymerase activity"/>
    <property type="evidence" value="ECO:0007669"/>
    <property type="project" value="InterPro"/>
</dbReference>
<gene>
    <name evidence="2" type="ORF">PARMNEM_LOCUS12105</name>
</gene>
<dbReference type="AlphaFoldDB" id="A0AAV1LDC4"/>